<evidence type="ECO:0000256" key="1">
    <source>
        <dbReference type="SAM" id="MobiDB-lite"/>
    </source>
</evidence>
<sequence length="214" mass="23982">MFSVSQFWFSNMSSFTLLVTFSALLAAAFANHYGHAQLNAAVDVEWPKERTTRYHLVKRKPSNRKSPLSGSDTSSNFLLEDRAHEHHAHTNSEELARAEYEIKDIGSSSEHSGHASRYWPISHEEHKRASLHHLLNTHHRAAAAHRAGTLTAGHALELLEAHQRVAAAHGLEHLIHPHGNAHHTLHSAEAVGSRSAGKHYHAIHEHESSKMHHY</sequence>
<evidence type="ECO:0000313" key="3">
    <source>
        <dbReference type="EMBL" id="ERL86460.1"/>
    </source>
</evidence>
<gene>
    <name evidence="3" type="ORF">D910_03866</name>
</gene>
<dbReference type="AlphaFoldDB" id="U4U946"/>
<dbReference type="EMBL" id="KB631815">
    <property type="protein sequence ID" value="ERL86460.1"/>
    <property type="molecule type" value="Genomic_DNA"/>
</dbReference>
<protein>
    <submittedName>
        <fullName evidence="3">Uncharacterized protein</fullName>
    </submittedName>
</protein>
<accession>U4U946</accession>
<feature type="signal peptide" evidence="2">
    <location>
        <begin position="1"/>
        <end position="30"/>
    </location>
</feature>
<feature type="chain" id="PRO_5004656406" evidence="2">
    <location>
        <begin position="31"/>
        <end position="214"/>
    </location>
</feature>
<reference evidence="3 4" key="1">
    <citation type="journal article" date="2013" name="Genome Biol.">
        <title>Draft genome of the mountain pine beetle, Dendroctonus ponderosae Hopkins, a major forest pest.</title>
        <authorList>
            <person name="Keeling C.I."/>
            <person name="Yuen M.M."/>
            <person name="Liao N.Y."/>
            <person name="Docking T.R."/>
            <person name="Chan S.K."/>
            <person name="Taylor G.A."/>
            <person name="Palmquist D.L."/>
            <person name="Jackman S.D."/>
            <person name="Nguyen A."/>
            <person name="Li M."/>
            <person name="Henderson H."/>
            <person name="Janes J.K."/>
            <person name="Zhao Y."/>
            <person name="Pandoh P."/>
            <person name="Moore R."/>
            <person name="Sperling F.A."/>
            <person name="Huber D.P."/>
            <person name="Birol I."/>
            <person name="Jones S.J."/>
            <person name="Bohlmann J."/>
        </authorList>
    </citation>
    <scope>NUCLEOTIDE SEQUENCE</scope>
</reference>
<dbReference type="Proteomes" id="UP000030742">
    <property type="component" value="Unassembled WGS sequence"/>
</dbReference>
<keyword evidence="2" id="KW-0732">Signal</keyword>
<evidence type="ECO:0000313" key="4">
    <source>
        <dbReference type="Proteomes" id="UP000030742"/>
    </source>
</evidence>
<feature type="compositionally biased region" description="Polar residues" evidence="1">
    <location>
        <begin position="64"/>
        <end position="75"/>
    </location>
</feature>
<name>U4U946_DENPD</name>
<organism evidence="3 4">
    <name type="scientific">Dendroctonus ponderosae</name>
    <name type="common">Mountain pine beetle</name>
    <dbReference type="NCBI Taxonomy" id="77166"/>
    <lineage>
        <taxon>Eukaryota</taxon>
        <taxon>Metazoa</taxon>
        <taxon>Ecdysozoa</taxon>
        <taxon>Arthropoda</taxon>
        <taxon>Hexapoda</taxon>
        <taxon>Insecta</taxon>
        <taxon>Pterygota</taxon>
        <taxon>Neoptera</taxon>
        <taxon>Endopterygota</taxon>
        <taxon>Coleoptera</taxon>
        <taxon>Polyphaga</taxon>
        <taxon>Cucujiformia</taxon>
        <taxon>Curculionidae</taxon>
        <taxon>Scolytinae</taxon>
        <taxon>Dendroctonus</taxon>
    </lineage>
</organism>
<feature type="region of interest" description="Disordered" evidence="1">
    <location>
        <begin position="55"/>
        <end position="75"/>
    </location>
</feature>
<proteinExistence type="predicted"/>
<evidence type="ECO:0000256" key="2">
    <source>
        <dbReference type="SAM" id="SignalP"/>
    </source>
</evidence>